<sequence length="60" mass="6863">MRHLEKPIRVAIHYCVVRSDVCDGWDVFIGVTLIGMFISYYLYALISICRKGEGLGTINR</sequence>
<reference evidence="2" key="2">
    <citation type="submission" date="2018-06" db="EMBL/GenBank/DDBJ databases">
        <title>Characterization of grapevine leafroll-associated virus 3 genetic variants and application towards RT-qPCR assay design.</title>
        <authorList>
            <person name="Al Rwahnih M."/>
            <person name="Diaz-Lara A."/>
        </authorList>
    </citation>
    <scope>NUCLEOTIDE SEQUENCE</scope>
    <source>
        <strain evidence="2">Kat255</strain>
    </source>
</reference>
<organism evidence="1">
    <name type="scientific">Grapevine leafroll-associated virus 3</name>
    <dbReference type="NCBI Taxonomy" id="55951"/>
    <lineage>
        <taxon>Viruses</taxon>
        <taxon>Riboviria</taxon>
        <taxon>Orthornavirae</taxon>
        <taxon>Kitrinoviricota</taxon>
        <taxon>Alsuviricetes</taxon>
        <taxon>Martellivirales</taxon>
        <taxon>Closteroviridae</taxon>
        <taxon>Ampelovirus</taxon>
        <taxon>Ampelovirus trivitis</taxon>
    </lineage>
</organism>
<evidence type="ECO:0000313" key="1">
    <source>
        <dbReference type="EMBL" id="AOS89877.1"/>
    </source>
</evidence>
<protein>
    <submittedName>
        <fullName evidence="1">7 kDa protein</fullName>
    </submittedName>
</protein>
<dbReference type="EMBL" id="MH521108">
    <property type="protein sequence ID" value="AXI82170.1"/>
    <property type="molecule type" value="Genomic_RNA"/>
</dbReference>
<dbReference type="EMBL" id="KX756669">
    <property type="protein sequence ID" value="AOS89877.1"/>
    <property type="molecule type" value="Genomic_RNA"/>
</dbReference>
<reference evidence="1" key="1">
    <citation type="submission" date="2016-08" db="EMBL/GenBank/DDBJ databases">
        <title>Molecular characterization of the complete genomes of Brazilian isolates of grapevine leafroll-associated viruses.</title>
        <authorList>
            <person name="Fajardo T.V.M."/>
            <person name="Nickel O."/>
        </authorList>
    </citation>
    <scope>NUCLEOTIDE SEQUENCE</scope>
    <source>
        <strain evidence="1">TRAJ-BR</strain>
    </source>
</reference>
<evidence type="ECO:0000313" key="4">
    <source>
        <dbReference type="EMBL" id="QOJ37903.1"/>
    </source>
</evidence>
<evidence type="ECO:0000313" key="2">
    <source>
        <dbReference type="EMBL" id="AXI82170.1"/>
    </source>
</evidence>
<evidence type="ECO:0000313" key="3">
    <source>
        <dbReference type="EMBL" id="QBZ78425.1"/>
    </source>
</evidence>
<dbReference type="EMBL" id="MN716772">
    <property type="protein sequence ID" value="QOJ37903.1"/>
    <property type="molecule type" value="Genomic_RNA"/>
</dbReference>
<proteinExistence type="predicted"/>
<accession>A0A1D8DGU9</accession>
<dbReference type="EMBL" id="MH814484">
    <property type="protein sequence ID" value="QBZ78425.1"/>
    <property type="molecule type" value="Genomic_RNA"/>
</dbReference>
<reference evidence="3" key="3">
    <citation type="submission" date="2018-08" db="EMBL/GenBank/DDBJ databases">
        <authorList>
            <person name="Rott M.E."/>
            <person name="Phelan J."/>
            <person name="Boyes I."/>
            <person name="Thornton S."/>
            <person name="Belton M."/>
            <person name="Rast H."/>
        </authorList>
    </citation>
    <scope>NUCLEOTIDE SEQUENCE</scope>
    <source>
        <strain evidence="3">12G445</strain>
    </source>
</reference>
<reference evidence="4" key="4">
    <citation type="journal article" date="2021" name="Plant Dis.">
        <title>Cultivated and wild grapevines in Tennessee possess overlapping but distinct virus populations.</title>
        <authorList>
            <person name="Hu R."/>
            <person name="Dias N.P."/>
            <person name="Soltani N."/>
            <person name="Vargas-Asencio J.A."/>
            <person name="Hensley D."/>
            <person name="Perry K.L."/>
            <person name="Domier L.L."/>
            <person name="Hajimorad M.R."/>
        </authorList>
    </citation>
    <scope>NUCLEOTIDE SEQUENCE</scope>
    <source>
        <strain evidence="4">Cultivated-TN1</strain>
    </source>
</reference>
<name>A0A1D8DGU9_9CLOS</name>
<gene>
    <name evidence="2" type="primary">ORF12</name>
    <name evidence="4" type="ORF">GLRaV3_gp5</name>
</gene>